<gene>
    <name evidence="1" type="ORF">UU74_C0007G0002</name>
</gene>
<dbReference type="AlphaFoldDB" id="A0A0G0X054"/>
<evidence type="ECO:0000313" key="2">
    <source>
        <dbReference type="Proteomes" id="UP000033969"/>
    </source>
</evidence>
<accession>A0A0G0X054</accession>
<organism evidence="1 2">
    <name type="scientific">Candidatus Woesebacteria bacterium GW2011_GWA1_41_7</name>
    <dbReference type="NCBI Taxonomy" id="1618556"/>
    <lineage>
        <taxon>Bacteria</taxon>
        <taxon>Candidatus Woeseibacteriota</taxon>
    </lineage>
</organism>
<sequence length="57" mass="6494">MAGAEGIEPPLTVLETAVLPFNYAPKCSYYTLNDSVLKKWGIYSNIYYRLHIQITII</sequence>
<proteinExistence type="predicted"/>
<evidence type="ECO:0000313" key="1">
    <source>
        <dbReference type="EMBL" id="KKS18434.1"/>
    </source>
</evidence>
<name>A0A0G0X054_9BACT</name>
<comment type="caution">
    <text evidence="1">The sequence shown here is derived from an EMBL/GenBank/DDBJ whole genome shotgun (WGS) entry which is preliminary data.</text>
</comment>
<dbReference type="Proteomes" id="UP000033969">
    <property type="component" value="Unassembled WGS sequence"/>
</dbReference>
<dbReference type="EMBL" id="LCBU01000007">
    <property type="protein sequence ID" value="KKS18434.1"/>
    <property type="molecule type" value="Genomic_DNA"/>
</dbReference>
<reference evidence="1 2" key="1">
    <citation type="journal article" date="2015" name="Nature">
        <title>rRNA introns, odd ribosomes, and small enigmatic genomes across a large radiation of phyla.</title>
        <authorList>
            <person name="Brown C.T."/>
            <person name="Hug L.A."/>
            <person name="Thomas B.C."/>
            <person name="Sharon I."/>
            <person name="Castelle C.J."/>
            <person name="Singh A."/>
            <person name="Wilkins M.J."/>
            <person name="Williams K.H."/>
            <person name="Banfield J.F."/>
        </authorList>
    </citation>
    <scope>NUCLEOTIDE SEQUENCE [LARGE SCALE GENOMIC DNA]</scope>
</reference>
<protein>
    <submittedName>
        <fullName evidence="1">Uncharacterized protein</fullName>
    </submittedName>
</protein>